<dbReference type="RefSeq" id="WP_163701153.1">
    <property type="nucleotide sequence ID" value="NZ_QXHD01000004.1"/>
</dbReference>
<dbReference type="GO" id="GO:0009245">
    <property type="term" value="P:lipid A biosynthetic process"/>
    <property type="evidence" value="ECO:0007669"/>
    <property type="project" value="UniProtKB-UniRule"/>
</dbReference>
<comment type="function">
    <text evidence="1">Condensation of UDP-2,3-diacylglucosamine and 2,3-diacylglucosamine-1-phosphate to form lipid A disaccharide, a precursor of lipid A, a phosphorylated glycolipid that anchors the lipopolysaccharide to the outer membrane of the cell.</text>
</comment>
<dbReference type="EMBL" id="QXHD01000004">
    <property type="protein sequence ID" value="NEZ58531.1"/>
    <property type="molecule type" value="Genomic_DNA"/>
</dbReference>
<evidence type="ECO:0000256" key="10">
    <source>
        <dbReference type="NCBIfam" id="TIGR00215"/>
    </source>
</evidence>
<keyword evidence="8" id="KW-0443">Lipid metabolism</keyword>
<evidence type="ECO:0000256" key="3">
    <source>
        <dbReference type="ARBA" id="ARBA00020902"/>
    </source>
</evidence>
<dbReference type="SUPFAM" id="SSF53756">
    <property type="entry name" value="UDP-Glycosyltransferase/glycogen phosphorylase"/>
    <property type="match status" value="1"/>
</dbReference>
<comment type="caution">
    <text evidence="11">The sequence shown here is derived from an EMBL/GenBank/DDBJ whole genome shotgun (WGS) entry which is preliminary data.</text>
</comment>
<evidence type="ECO:0000256" key="2">
    <source>
        <dbReference type="ARBA" id="ARBA00012687"/>
    </source>
</evidence>
<evidence type="ECO:0000256" key="6">
    <source>
        <dbReference type="ARBA" id="ARBA00022676"/>
    </source>
</evidence>
<evidence type="ECO:0000256" key="7">
    <source>
        <dbReference type="ARBA" id="ARBA00022679"/>
    </source>
</evidence>
<evidence type="ECO:0000256" key="1">
    <source>
        <dbReference type="ARBA" id="ARBA00002056"/>
    </source>
</evidence>
<dbReference type="Pfam" id="PF02684">
    <property type="entry name" value="LpxB"/>
    <property type="match status" value="1"/>
</dbReference>
<keyword evidence="6 11" id="KW-0328">Glycosyltransferase</keyword>
<dbReference type="PANTHER" id="PTHR30372:SF4">
    <property type="entry name" value="LIPID-A-DISACCHARIDE SYNTHASE, MITOCHONDRIAL-RELATED"/>
    <property type="match status" value="1"/>
</dbReference>
<protein>
    <recommendedName>
        <fullName evidence="3 10">Lipid-A-disaccharide synthase</fullName>
        <ecNumber evidence="2 10">2.4.1.182</ecNumber>
    </recommendedName>
</protein>
<name>A0A6M0RS36_9CYAN</name>
<dbReference type="EC" id="2.4.1.182" evidence="2 10"/>
<dbReference type="GO" id="GO:0005543">
    <property type="term" value="F:phospholipid binding"/>
    <property type="evidence" value="ECO:0007669"/>
    <property type="project" value="TreeGrafter"/>
</dbReference>
<dbReference type="AlphaFoldDB" id="A0A6M0RS36"/>
<organism evidence="11 12">
    <name type="scientific">Adonisia turfae CCMR0081</name>
    <dbReference type="NCBI Taxonomy" id="2292702"/>
    <lineage>
        <taxon>Bacteria</taxon>
        <taxon>Bacillati</taxon>
        <taxon>Cyanobacteriota</taxon>
        <taxon>Adonisia</taxon>
        <taxon>Adonisia turfae</taxon>
    </lineage>
</organism>
<evidence type="ECO:0000256" key="8">
    <source>
        <dbReference type="ARBA" id="ARBA00023098"/>
    </source>
</evidence>
<evidence type="ECO:0000256" key="9">
    <source>
        <dbReference type="ARBA" id="ARBA00048975"/>
    </source>
</evidence>
<dbReference type="GO" id="GO:0008915">
    <property type="term" value="F:lipid-A-disaccharide synthase activity"/>
    <property type="evidence" value="ECO:0007669"/>
    <property type="project" value="UniProtKB-UniRule"/>
</dbReference>
<dbReference type="Proteomes" id="UP000481033">
    <property type="component" value="Unassembled WGS sequence"/>
</dbReference>
<dbReference type="NCBIfam" id="TIGR00215">
    <property type="entry name" value="lpxB"/>
    <property type="match status" value="1"/>
</dbReference>
<evidence type="ECO:0000256" key="5">
    <source>
        <dbReference type="ARBA" id="ARBA00022556"/>
    </source>
</evidence>
<sequence>MQHNDNTDTNIPVAVRRAPASPVRVFIHTGEVSGDLQGALLMEGLKRQAAQQGIEVEISAMGGDRMAAAGAKLIGNTVPVSSIGIFEALPHAWAAIKMQRQAKQHLLESPPDVVVLIDYMGPNVAIGQFIRRQFPAVPITYFIAPQLWVWAMMPGDTEKILSISDRVLAIFPGEARYYREKGGQVSWVGHPLLDKFADYHPASEKQQARQQLGVGGSDCVVTLLPASRPQELTYVLPIMLTAAQQIQTQIPQIKFLIPLAREAFRSRLEAALKEYGLKGQVVAQQEQALAIAAADLAIAKSGTANLEIALMEVPQVVMYRLNRLTAWVAEFVLKFSVTYVSPVNLVNMEPIVPEFVQWDAKPDTISQMALNLLNNPDQRQKMVEGYRTMRKHLGSVGVCDRAANEILALATGKAACAKR</sequence>
<evidence type="ECO:0000256" key="4">
    <source>
        <dbReference type="ARBA" id="ARBA00022516"/>
    </source>
</evidence>
<proteinExistence type="predicted"/>
<keyword evidence="4" id="KW-0444">Lipid biosynthesis</keyword>
<evidence type="ECO:0000313" key="11">
    <source>
        <dbReference type="EMBL" id="NEZ58531.1"/>
    </source>
</evidence>
<keyword evidence="7 11" id="KW-0808">Transferase</keyword>
<comment type="catalytic activity">
    <reaction evidence="9">
        <text>a lipid X + a UDP-2-N,3-O-bis[(3R)-3-hydroxyacyl]-alpha-D-glucosamine = a lipid A disaccharide + UDP + H(+)</text>
        <dbReference type="Rhea" id="RHEA:67828"/>
        <dbReference type="ChEBI" id="CHEBI:15378"/>
        <dbReference type="ChEBI" id="CHEBI:58223"/>
        <dbReference type="ChEBI" id="CHEBI:137748"/>
        <dbReference type="ChEBI" id="CHEBI:176338"/>
        <dbReference type="ChEBI" id="CHEBI:176343"/>
        <dbReference type="EC" id="2.4.1.182"/>
    </reaction>
</comment>
<gene>
    <name evidence="11" type="ORF">DXZ20_23370</name>
</gene>
<reference evidence="11 12" key="1">
    <citation type="journal article" date="2020" name="Microb. Ecol.">
        <title>Ecogenomics of the Marine Benthic Filamentous Cyanobacterium Adonisia.</title>
        <authorList>
            <person name="Walter J.M."/>
            <person name="Coutinho F.H."/>
            <person name="Leomil L."/>
            <person name="Hargreaves P.I."/>
            <person name="Campeao M.E."/>
            <person name="Vieira V.V."/>
            <person name="Silva B.S."/>
            <person name="Fistarol G.O."/>
            <person name="Salomon P.S."/>
            <person name="Sawabe T."/>
            <person name="Mino S."/>
            <person name="Hosokawa M."/>
            <person name="Miyashita H."/>
            <person name="Maruyama F."/>
            <person name="van Verk M.C."/>
            <person name="Dutilh B.E."/>
            <person name="Thompson C.C."/>
            <person name="Thompson F.L."/>
        </authorList>
    </citation>
    <scope>NUCLEOTIDE SEQUENCE [LARGE SCALE GENOMIC DNA]</scope>
    <source>
        <strain evidence="11 12">CCMR0081</strain>
    </source>
</reference>
<keyword evidence="12" id="KW-1185">Reference proteome</keyword>
<keyword evidence="5" id="KW-0441">Lipid A biosynthesis</keyword>
<evidence type="ECO:0000313" key="12">
    <source>
        <dbReference type="Proteomes" id="UP000481033"/>
    </source>
</evidence>
<accession>A0A6M0RS36</accession>
<dbReference type="PANTHER" id="PTHR30372">
    <property type="entry name" value="LIPID-A-DISACCHARIDE SYNTHASE"/>
    <property type="match status" value="1"/>
</dbReference>
<dbReference type="GO" id="GO:0016020">
    <property type="term" value="C:membrane"/>
    <property type="evidence" value="ECO:0007669"/>
    <property type="project" value="GOC"/>
</dbReference>
<dbReference type="InterPro" id="IPR003835">
    <property type="entry name" value="Glyco_trans_19"/>
</dbReference>